<dbReference type="PANTHER" id="PTHR14781">
    <property type="entry name" value="INTRAFLAGELLAR TRANSPORT PROTEIN 56"/>
    <property type="match status" value="1"/>
</dbReference>
<evidence type="ECO:0000256" key="7">
    <source>
        <dbReference type="PROSITE-ProRule" id="PRU00339"/>
    </source>
</evidence>
<protein>
    <recommendedName>
        <fullName evidence="3">Intraflagellar transport protein 56</fullName>
    </recommendedName>
</protein>
<evidence type="ECO:0000256" key="5">
    <source>
        <dbReference type="ARBA" id="ARBA00022803"/>
    </source>
</evidence>
<dbReference type="GO" id="GO:0120170">
    <property type="term" value="F:intraciliary transport particle B binding"/>
    <property type="evidence" value="ECO:0007669"/>
    <property type="project" value="TreeGrafter"/>
</dbReference>
<dbReference type="Pfam" id="PF13174">
    <property type="entry name" value="TPR_6"/>
    <property type="match status" value="1"/>
</dbReference>
<comment type="caution">
    <text evidence="9">The sequence shown here is derived from an EMBL/GenBank/DDBJ whole genome shotgun (WGS) entry which is preliminary data.</text>
</comment>
<organism evidence="9 10">
    <name type="scientific">Diploscapter pachys</name>
    <dbReference type="NCBI Taxonomy" id="2018661"/>
    <lineage>
        <taxon>Eukaryota</taxon>
        <taxon>Metazoa</taxon>
        <taxon>Ecdysozoa</taxon>
        <taxon>Nematoda</taxon>
        <taxon>Chromadorea</taxon>
        <taxon>Rhabditida</taxon>
        <taxon>Rhabditina</taxon>
        <taxon>Rhabditomorpha</taxon>
        <taxon>Rhabditoidea</taxon>
        <taxon>Rhabditidae</taxon>
        <taxon>Diploscapter</taxon>
    </lineage>
</organism>
<dbReference type="InterPro" id="IPR019734">
    <property type="entry name" value="TPR_rpt"/>
</dbReference>
<sequence length="517" mass="59662">MLLSRLRPSKKKQSEDQTSKKKAQKIPELEDFLLKRDYGGACSLLEFGQKGGWDETRALWLGHCYFRGGDYKKAADTYEELMKKPTYPPEVPVYLGCCYFFMGMYADAKNAAEKIPKSSLQNRLMFHASHKLNDEKKLMLYHQQLAADNVEDQLSLASIHYMRMHYAEAIEIYKKILQQNPSLVALNVYIAMCYFKMDYFDVAQPEIESLLRKSLYPAARDLLNHNMVVFKDGDGALQILPALMDVMPEARVNLIIYHLKKGHTQDALKLCDDLEPQLPTEFLAKAITFAYWGQLKDSKEHLKTAEQYFKMVGESAAECDTILGRQSMASSYFLQGKYDEVLVYLNSIKAYHQQDDTFSFNLGQTLLMCKQYKEAEEQLLAVTGQERDKILYRSMLARTLIQNRKPHAAWDLYARTKDTKEAFYLLKLIANDYYKAGEYFHAAKAFNQLEKIDPSPEYWQGKRGAACGVFRHLCHGRVTPDQMSEILGLLERDNHPQADFVVSTIRKWAVNHKIDLK</sequence>
<comment type="subcellular location">
    <subcellularLocation>
        <location evidence="1">Cell projection</location>
        <location evidence="1">Cilium</location>
    </subcellularLocation>
</comment>
<evidence type="ECO:0000256" key="2">
    <source>
        <dbReference type="ARBA" id="ARBA00007834"/>
    </source>
</evidence>
<evidence type="ECO:0000256" key="8">
    <source>
        <dbReference type="SAM" id="MobiDB-lite"/>
    </source>
</evidence>
<dbReference type="GO" id="GO:0097546">
    <property type="term" value="C:ciliary base"/>
    <property type="evidence" value="ECO:0007669"/>
    <property type="project" value="TreeGrafter"/>
</dbReference>
<dbReference type="PANTHER" id="PTHR14781:SF0">
    <property type="entry name" value="INTRAFLAGELLAR TRANSPORT PROTEIN 56"/>
    <property type="match status" value="1"/>
</dbReference>
<dbReference type="SUPFAM" id="SSF48452">
    <property type="entry name" value="TPR-like"/>
    <property type="match status" value="2"/>
</dbReference>
<proteinExistence type="inferred from homology"/>
<feature type="compositionally biased region" description="Basic and acidic residues" evidence="8">
    <location>
        <begin position="12"/>
        <end position="23"/>
    </location>
</feature>
<accession>A0A2A2JKV3</accession>
<dbReference type="GO" id="GO:0030992">
    <property type="term" value="C:intraciliary transport particle B"/>
    <property type="evidence" value="ECO:0007669"/>
    <property type="project" value="TreeGrafter"/>
</dbReference>
<dbReference type="InterPro" id="IPR030511">
    <property type="entry name" value="TTC26"/>
</dbReference>
<evidence type="ECO:0000313" key="10">
    <source>
        <dbReference type="Proteomes" id="UP000218231"/>
    </source>
</evidence>
<dbReference type="STRING" id="2018661.A0A2A2JKV3"/>
<comment type="similarity">
    <text evidence="2">Belongs to the IFT56 family.</text>
</comment>
<evidence type="ECO:0000256" key="4">
    <source>
        <dbReference type="ARBA" id="ARBA00022737"/>
    </source>
</evidence>
<dbReference type="GO" id="GO:0035720">
    <property type="term" value="P:intraciliary anterograde transport"/>
    <property type="evidence" value="ECO:0007669"/>
    <property type="project" value="TreeGrafter"/>
</dbReference>
<dbReference type="Proteomes" id="UP000218231">
    <property type="component" value="Unassembled WGS sequence"/>
</dbReference>
<keyword evidence="4" id="KW-0677">Repeat</keyword>
<evidence type="ECO:0000313" key="9">
    <source>
        <dbReference type="EMBL" id="PAV62380.1"/>
    </source>
</evidence>
<keyword evidence="10" id="KW-1185">Reference proteome</keyword>
<keyword evidence="5 7" id="KW-0802">TPR repeat</keyword>
<evidence type="ECO:0000256" key="6">
    <source>
        <dbReference type="ARBA" id="ARBA00023273"/>
    </source>
</evidence>
<name>A0A2A2JKV3_9BILA</name>
<dbReference type="AlphaFoldDB" id="A0A2A2JKV3"/>
<reference evidence="9 10" key="1">
    <citation type="journal article" date="2017" name="Curr. Biol.">
        <title>Genome architecture and evolution of a unichromosomal asexual nematode.</title>
        <authorList>
            <person name="Fradin H."/>
            <person name="Zegar C."/>
            <person name="Gutwein M."/>
            <person name="Lucas J."/>
            <person name="Kovtun M."/>
            <person name="Corcoran D."/>
            <person name="Baugh L.R."/>
            <person name="Kiontke K."/>
            <person name="Gunsalus K."/>
            <person name="Fitch D.H."/>
            <person name="Piano F."/>
        </authorList>
    </citation>
    <scope>NUCLEOTIDE SEQUENCE [LARGE SCALE GENOMIC DNA]</scope>
    <source>
        <strain evidence="9">PF1309</strain>
    </source>
</reference>
<gene>
    <name evidence="9" type="ORF">WR25_26727</name>
</gene>
<dbReference type="PROSITE" id="PS50005">
    <property type="entry name" value="TPR"/>
    <property type="match status" value="1"/>
</dbReference>
<feature type="region of interest" description="Disordered" evidence="8">
    <location>
        <begin position="1"/>
        <end position="23"/>
    </location>
</feature>
<dbReference type="EMBL" id="LIAE01010371">
    <property type="protein sequence ID" value="PAV62380.1"/>
    <property type="molecule type" value="Genomic_DNA"/>
</dbReference>
<evidence type="ECO:0000256" key="3">
    <source>
        <dbReference type="ARBA" id="ARBA00019387"/>
    </source>
</evidence>
<dbReference type="InterPro" id="IPR011990">
    <property type="entry name" value="TPR-like_helical_dom_sf"/>
</dbReference>
<dbReference type="Gene3D" id="1.25.40.10">
    <property type="entry name" value="Tetratricopeptide repeat domain"/>
    <property type="match status" value="3"/>
</dbReference>
<feature type="repeat" description="TPR" evidence="7">
    <location>
        <begin position="150"/>
        <end position="183"/>
    </location>
</feature>
<dbReference type="Pfam" id="PF14559">
    <property type="entry name" value="TPR_19"/>
    <property type="match status" value="1"/>
</dbReference>
<dbReference type="GO" id="GO:0036064">
    <property type="term" value="C:ciliary basal body"/>
    <property type="evidence" value="ECO:0007669"/>
    <property type="project" value="TreeGrafter"/>
</dbReference>
<dbReference type="SMART" id="SM00028">
    <property type="entry name" value="TPR"/>
    <property type="match status" value="4"/>
</dbReference>
<dbReference type="OrthoDB" id="95390at2759"/>
<keyword evidence="6" id="KW-0966">Cell projection</keyword>
<evidence type="ECO:0000256" key="1">
    <source>
        <dbReference type="ARBA" id="ARBA00004138"/>
    </source>
</evidence>
<dbReference type="GO" id="GO:0035735">
    <property type="term" value="P:intraciliary transport involved in cilium assembly"/>
    <property type="evidence" value="ECO:0007669"/>
    <property type="project" value="TreeGrafter"/>
</dbReference>